<dbReference type="Pfam" id="PF00072">
    <property type="entry name" value="Response_reg"/>
    <property type="match status" value="1"/>
</dbReference>
<dbReference type="PROSITE" id="PS50110">
    <property type="entry name" value="RESPONSE_REGULATORY"/>
    <property type="match status" value="1"/>
</dbReference>
<dbReference type="EMBL" id="JACATN010000003">
    <property type="protein sequence ID" value="MBT2161452.1"/>
    <property type="molecule type" value="Genomic_DNA"/>
</dbReference>
<dbReference type="SMART" id="SM00448">
    <property type="entry name" value="REC"/>
    <property type="match status" value="1"/>
</dbReference>
<protein>
    <submittedName>
        <fullName evidence="3">Response regulator</fullName>
    </submittedName>
</protein>
<proteinExistence type="predicted"/>
<name>A0ABS5WGX2_9FLAO</name>
<gene>
    <name evidence="3" type="ORF">HW347_09255</name>
</gene>
<evidence type="ECO:0000313" key="4">
    <source>
        <dbReference type="Proteomes" id="UP000740413"/>
    </source>
</evidence>
<dbReference type="InterPro" id="IPR052893">
    <property type="entry name" value="TCS_response_regulator"/>
</dbReference>
<organism evidence="3 4">
    <name type="scientific">Zobellia barbeyronii</name>
    <dbReference type="NCBI Taxonomy" id="2748009"/>
    <lineage>
        <taxon>Bacteria</taxon>
        <taxon>Pseudomonadati</taxon>
        <taxon>Bacteroidota</taxon>
        <taxon>Flavobacteriia</taxon>
        <taxon>Flavobacteriales</taxon>
        <taxon>Flavobacteriaceae</taxon>
        <taxon>Zobellia</taxon>
    </lineage>
</organism>
<accession>A0ABS5WGX2</accession>
<feature type="domain" description="Response regulatory" evidence="2">
    <location>
        <begin position="5"/>
        <end position="126"/>
    </location>
</feature>
<dbReference type="InterPro" id="IPR001789">
    <property type="entry name" value="Sig_transdc_resp-reg_receiver"/>
</dbReference>
<dbReference type="SUPFAM" id="SSF52172">
    <property type="entry name" value="CheY-like"/>
    <property type="match status" value="1"/>
</dbReference>
<dbReference type="Proteomes" id="UP000740413">
    <property type="component" value="Unassembled WGS sequence"/>
</dbReference>
<reference evidence="4" key="1">
    <citation type="submission" date="2023-07" db="EMBL/GenBank/DDBJ databases">
        <title>Zobellia barbeyronii sp. nov., a new marine flavobacterium, isolated from green and red algae.</title>
        <authorList>
            <person name="Nedashkovskaya O.I."/>
            <person name="Otstavnykh N."/>
            <person name="Zhukova N."/>
            <person name="Guzev K."/>
            <person name="Chausova V."/>
            <person name="Tekutyeva L."/>
            <person name="Mikhailov V."/>
            <person name="Isaeva M."/>
        </authorList>
    </citation>
    <scope>NUCLEOTIDE SEQUENCE [LARGE SCALE GENOMIC DNA]</scope>
    <source>
        <strain evidence="4">KMM 6746</strain>
    </source>
</reference>
<dbReference type="PANTHER" id="PTHR44520:SF2">
    <property type="entry name" value="RESPONSE REGULATOR RCP1"/>
    <property type="match status" value="1"/>
</dbReference>
<comment type="caution">
    <text evidence="3">The sequence shown here is derived from an EMBL/GenBank/DDBJ whole genome shotgun (WGS) entry which is preliminary data.</text>
</comment>
<dbReference type="PANTHER" id="PTHR44520">
    <property type="entry name" value="RESPONSE REGULATOR RCP1-RELATED"/>
    <property type="match status" value="1"/>
</dbReference>
<evidence type="ECO:0000256" key="1">
    <source>
        <dbReference type="PROSITE-ProRule" id="PRU00169"/>
    </source>
</evidence>
<keyword evidence="1" id="KW-0597">Phosphoprotein</keyword>
<evidence type="ECO:0000259" key="2">
    <source>
        <dbReference type="PROSITE" id="PS50110"/>
    </source>
</evidence>
<sequence>MNTGPLIYIDDDEDDRMLFQEAMEELFPMLPVESYENGPSFLKRLTGDIFILPKIIFLDLNMPVVSGAECLTRIRKNTHFTEIPVIMYSTTSNPKDQLRCLDLGANMFVTKSRSYNAMKKQLTEIINTHLF</sequence>
<dbReference type="Gene3D" id="3.40.50.2300">
    <property type="match status" value="1"/>
</dbReference>
<evidence type="ECO:0000313" key="3">
    <source>
        <dbReference type="EMBL" id="MBT2161452.1"/>
    </source>
</evidence>
<keyword evidence="4" id="KW-1185">Reference proteome</keyword>
<dbReference type="RefSeq" id="WP_214611619.1">
    <property type="nucleotide sequence ID" value="NZ_JACATN010000003.1"/>
</dbReference>
<feature type="modified residue" description="4-aspartylphosphate" evidence="1">
    <location>
        <position position="59"/>
    </location>
</feature>
<dbReference type="InterPro" id="IPR011006">
    <property type="entry name" value="CheY-like_superfamily"/>
</dbReference>